<protein>
    <submittedName>
        <fullName evidence="2">Uncharacterized protein</fullName>
    </submittedName>
</protein>
<evidence type="ECO:0000256" key="1">
    <source>
        <dbReference type="SAM" id="Phobius"/>
    </source>
</evidence>
<evidence type="ECO:0000313" key="3">
    <source>
        <dbReference type="Proteomes" id="UP001431776"/>
    </source>
</evidence>
<feature type="transmembrane region" description="Helical" evidence="1">
    <location>
        <begin position="9"/>
        <end position="30"/>
    </location>
</feature>
<gene>
    <name evidence="2" type="ORF">QJ522_05100</name>
</gene>
<dbReference type="Proteomes" id="UP001431776">
    <property type="component" value="Unassembled WGS sequence"/>
</dbReference>
<dbReference type="EMBL" id="JASCXX010000004">
    <property type="protein sequence ID" value="MDI6448412.1"/>
    <property type="molecule type" value="Genomic_DNA"/>
</dbReference>
<keyword evidence="1" id="KW-1133">Transmembrane helix</keyword>
<keyword evidence="1" id="KW-0472">Membrane</keyword>
<evidence type="ECO:0000313" key="2">
    <source>
        <dbReference type="EMBL" id="MDI6448412.1"/>
    </source>
</evidence>
<organism evidence="2 3">
    <name type="scientific">Anaerobaca lacustris</name>
    <dbReference type="NCBI Taxonomy" id="3044600"/>
    <lineage>
        <taxon>Bacteria</taxon>
        <taxon>Pseudomonadati</taxon>
        <taxon>Planctomycetota</taxon>
        <taxon>Phycisphaerae</taxon>
        <taxon>Sedimentisphaerales</taxon>
        <taxon>Anaerobacaceae</taxon>
        <taxon>Anaerobaca</taxon>
    </lineage>
</organism>
<accession>A0AAW6TT26</accession>
<proteinExistence type="predicted"/>
<sequence>MRDIYRNPIFYYVLAPILAGLWPLLVWGVYLPQAEEAWDSEQKLYGEATASIVEILDKDPDRLMIVDETKSLGRFAYAEAVDRAVNLCRIPSSNYRLSTGSTVTSGGKESQQARVNLIDVSIVQAAQFLSTIQSMWVNLSCERIRLTKKAGMPDLWDMDVTFQYSF</sequence>
<keyword evidence="3" id="KW-1185">Reference proteome</keyword>
<dbReference type="AlphaFoldDB" id="A0AAW6TT26"/>
<dbReference type="RefSeq" id="WP_349243817.1">
    <property type="nucleotide sequence ID" value="NZ_JASCXX010000004.1"/>
</dbReference>
<name>A0AAW6TT26_9BACT</name>
<keyword evidence="1" id="KW-0812">Transmembrane</keyword>
<comment type="caution">
    <text evidence="2">The sequence shown here is derived from an EMBL/GenBank/DDBJ whole genome shotgun (WGS) entry which is preliminary data.</text>
</comment>
<reference evidence="2" key="1">
    <citation type="submission" date="2023-05" db="EMBL/GenBank/DDBJ databases">
        <title>Anaerotaeda fermentans gen. nov., sp. nov., a novel anaerobic planctomycete of the new family within the order Sedimentisphaerales isolated from Taman Peninsula, Russia.</title>
        <authorList>
            <person name="Khomyakova M.A."/>
            <person name="Merkel A.Y."/>
            <person name="Slobodkin A.I."/>
        </authorList>
    </citation>
    <scope>NUCLEOTIDE SEQUENCE</scope>
    <source>
        <strain evidence="2">M17dextr</strain>
    </source>
</reference>